<proteinExistence type="predicted"/>
<dbReference type="EMBL" id="BOML01000005">
    <property type="protein sequence ID" value="GID99091.1"/>
    <property type="molecule type" value="Genomic_DNA"/>
</dbReference>
<accession>A0ABQ3YNE1</accession>
<dbReference type="InterPro" id="IPR027417">
    <property type="entry name" value="P-loop_NTPase"/>
</dbReference>
<comment type="caution">
    <text evidence="2">The sequence shown here is derived from an EMBL/GenBank/DDBJ whole genome shotgun (WGS) entry which is preliminary data.</text>
</comment>
<feature type="domain" description="TIR" evidence="1">
    <location>
        <begin position="11"/>
        <end position="130"/>
    </location>
</feature>
<organism evidence="2 3">
    <name type="scientific">Paractinoplanes durhamensis</name>
    <dbReference type="NCBI Taxonomy" id="113563"/>
    <lineage>
        <taxon>Bacteria</taxon>
        <taxon>Bacillati</taxon>
        <taxon>Actinomycetota</taxon>
        <taxon>Actinomycetes</taxon>
        <taxon>Micromonosporales</taxon>
        <taxon>Micromonosporaceae</taxon>
        <taxon>Paractinoplanes</taxon>
    </lineage>
</organism>
<dbReference type="RefSeq" id="WP_203724504.1">
    <property type="nucleotide sequence ID" value="NZ_BAAATX010000004.1"/>
</dbReference>
<dbReference type="Proteomes" id="UP000637628">
    <property type="component" value="Unassembled WGS sequence"/>
</dbReference>
<sequence length="382" mass="42967">MVRSVPEKFLVAFSLAGEQRTLVRAVAEELERRLGESTVFYDEWFEFYLAGGEADLKLQRIYLERCELAVICISGEYGNKPWTVAEHAVVRARYMAATGSELDRDRILPLRVGEGHVDGVHLNDHVPDLRGRSPADAAQLIIDRLSYVAPTRIKPAQVPHWPQQTPAFRWPMANHGEAQAAFCNLLMHGSPVRMLPIQGGTETGKSSLAKQMERNVAELLPELRCGRFDFKGGVSQRIETEAFAGSLGLTVPDRSPDSDQLKSVLSQLHHLPRPTVIILDTYDEAGEDGTWLERAFLPQLRRSEWLRIVILGRQVPSGRDAVWESIAAPTVPLTQPDAQAWFEYGRRLNLDVELDLDFVTRLHQLAAGRPAPLRELFDTRRP</sequence>
<evidence type="ECO:0000313" key="2">
    <source>
        <dbReference type="EMBL" id="GID99091.1"/>
    </source>
</evidence>
<evidence type="ECO:0000313" key="3">
    <source>
        <dbReference type="Proteomes" id="UP000637628"/>
    </source>
</evidence>
<dbReference type="Pfam" id="PF13676">
    <property type="entry name" value="TIR_2"/>
    <property type="match status" value="1"/>
</dbReference>
<dbReference type="SUPFAM" id="SSF52540">
    <property type="entry name" value="P-loop containing nucleoside triphosphate hydrolases"/>
    <property type="match status" value="1"/>
</dbReference>
<name>A0ABQ3YNE1_9ACTN</name>
<evidence type="ECO:0000259" key="1">
    <source>
        <dbReference type="Pfam" id="PF13676"/>
    </source>
</evidence>
<reference evidence="2 3" key="1">
    <citation type="submission" date="2021-01" db="EMBL/GenBank/DDBJ databases">
        <title>Whole genome shotgun sequence of Actinoplanes durhamensis NBRC 14914.</title>
        <authorList>
            <person name="Komaki H."/>
            <person name="Tamura T."/>
        </authorList>
    </citation>
    <scope>NUCLEOTIDE SEQUENCE [LARGE SCALE GENOMIC DNA]</scope>
    <source>
        <strain evidence="2 3">NBRC 14914</strain>
    </source>
</reference>
<dbReference type="InterPro" id="IPR000157">
    <property type="entry name" value="TIR_dom"/>
</dbReference>
<keyword evidence="3" id="KW-1185">Reference proteome</keyword>
<gene>
    <name evidence="2" type="ORF">Adu01nite_04420</name>
</gene>
<protein>
    <recommendedName>
        <fullName evidence="1">TIR domain-containing protein</fullName>
    </recommendedName>
</protein>